<evidence type="ECO:0000313" key="3">
    <source>
        <dbReference type="EMBL" id="ETO60239.1"/>
    </source>
</evidence>
<evidence type="ECO:0000256" key="2">
    <source>
        <dbReference type="SAM" id="Phobius"/>
    </source>
</evidence>
<organism evidence="3 4">
    <name type="scientific">Phytophthora nicotianae P1976</name>
    <dbReference type="NCBI Taxonomy" id="1317066"/>
    <lineage>
        <taxon>Eukaryota</taxon>
        <taxon>Sar</taxon>
        <taxon>Stramenopiles</taxon>
        <taxon>Oomycota</taxon>
        <taxon>Peronosporomycetes</taxon>
        <taxon>Peronosporales</taxon>
        <taxon>Peronosporaceae</taxon>
        <taxon>Phytophthora</taxon>
    </lineage>
</organism>
<feature type="region of interest" description="Disordered" evidence="1">
    <location>
        <begin position="49"/>
        <end position="69"/>
    </location>
</feature>
<keyword evidence="2" id="KW-0812">Transmembrane</keyword>
<dbReference type="EMBL" id="ANJA01003965">
    <property type="protein sequence ID" value="ETO60239.1"/>
    <property type="molecule type" value="Genomic_DNA"/>
</dbReference>
<name>A0A080Z0S8_PHYNI</name>
<dbReference type="Proteomes" id="UP000028582">
    <property type="component" value="Unassembled WGS sequence"/>
</dbReference>
<evidence type="ECO:0000256" key="1">
    <source>
        <dbReference type="SAM" id="MobiDB-lite"/>
    </source>
</evidence>
<sequence>MAIPFDNPSKVANDVKSNVKSNVKGNKFATPLMIAAGVGALAWFMASDRKHEPAPPHDRDPRAPPSKMK</sequence>
<comment type="caution">
    <text evidence="3">The sequence shown here is derived from an EMBL/GenBank/DDBJ whole genome shotgun (WGS) entry which is preliminary data.</text>
</comment>
<protein>
    <submittedName>
        <fullName evidence="3">Uncharacterized protein</fullName>
    </submittedName>
</protein>
<accession>A0A080Z0S8</accession>
<proteinExistence type="predicted"/>
<feature type="transmembrane region" description="Helical" evidence="2">
    <location>
        <begin position="28"/>
        <end position="46"/>
    </location>
</feature>
<keyword evidence="2" id="KW-1133">Transmembrane helix</keyword>
<dbReference type="AlphaFoldDB" id="A0A080Z0S8"/>
<gene>
    <name evidence="3" type="ORF">F444_21524</name>
</gene>
<keyword evidence="2" id="KW-0472">Membrane</keyword>
<feature type="compositionally biased region" description="Basic and acidic residues" evidence="1">
    <location>
        <begin position="49"/>
        <end position="62"/>
    </location>
</feature>
<reference evidence="3 4" key="1">
    <citation type="submission" date="2013-11" db="EMBL/GenBank/DDBJ databases">
        <title>The Genome Sequence of Phytophthora parasitica P1976.</title>
        <authorList>
            <consortium name="The Broad Institute Genomics Platform"/>
            <person name="Russ C."/>
            <person name="Tyler B."/>
            <person name="Panabieres F."/>
            <person name="Shan W."/>
            <person name="Tripathy S."/>
            <person name="Grunwald N."/>
            <person name="Machado M."/>
            <person name="Johnson C.S."/>
            <person name="Walker B."/>
            <person name="Young S."/>
            <person name="Zeng Q."/>
            <person name="Gargeya S."/>
            <person name="Fitzgerald M."/>
            <person name="Haas B."/>
            <person name="Abouelleil A."/>
            <person name="Allen A.W."/>
            <person name="Alvarado L."/>
            <person name="Arachchi H.M."/>
            <person name="Berlin A.M."/>
            <person name="Chapman S.B."/>
            <person name="Gainer-Dewar J."/>
            <person name="Goldberg J."/>
            <person name="Griggs A."/>
            <person name="Gujja S."/>
            <person name="Hansen M."/>
            <person name="Howarth C."/>
            <person name="Imamovic A."/>
            <person name="Ireland A."/>
            <person name="Larimer J."/>
            <person name="McCowan C."/>
            <person name="Murphy C."/>
            <person name="Pearson M."/>
            <person name="Poon T.W."/>
            <person name="Priest M."/>
            <person name="Roberts A."/>
            <person name="Saif S."/>
            <person name="Shea T."/>
            <person name="Sisk P."/>
            <person name="Sykes S."/>
            <person name="Wortman J."/>
            <person name="Nusbaum C."/>
            <person name="Birren B."/>
        </authorList>
    </citation>
    <scope>NUCLEOTIDE SEQUENCE [LARGE SCALE GENOMIC DNA]</scope>
    <source>
        <strain evidence="3 4">P1976</strain>
    </source>
</reference>
<evidence type="ECO:0000313" key="4">
    <source>
        <dbReference type="Proteomes" id="UP000028582"/>
    </source>
</evidence>